<keyword evidence="6" id="KW-0408">Iron</keyword>
<comment type="cofactor">
    <cofactor evidence="1">
        <name>[4Fe-4S] cluster</name>
        <dbReference type="ChEBI" id="CHEBI:49883"/>
    </cofactor>
</comment>
<dbReference type="Proteomes" id="UP000199126">
    <property type="component" value="Unassembled WGS sequence"/>
</dbReference>
<dbReference type="GO" id="GO:0046872">
    <property type="term" value="F:metal ion binding"/>
    <property type="evidence" value="ECO:0007669"/>
    <property type="project" value="UniProtKB-KW"/>
</dbReference>
<dbReference type="Gene3D" id="1.10.599.10">
    <property type="entry name" value="Aldehyde Ferredoxin Oxidoreductase Protein, subunit A, domain 3"/>
    <property type="match status" value="1"/>
</dbReference>
<protein>
    <submittedName>
        <fullName evidence="11">Aldehyde:ferredoxin oxidoreductase</fullName>
    </submittedName>
</protein>
<evidence type="ECO:0000256" key="9">
    <source>
        <dbReference type="SAM" id="MobiDB-lite"/>
    </source>
</evidence>
<evidence type="ECO:0000256" key="1">
    <source>
        <dbReference type="ARBA" id="ARBA00001966"/>
    </source>
</evidence>
<dbReference type="SUPFAM" id="SSF48310">
    <property type="entry name" value="Aldehyde ferredoxin oxidoreductase, C-terminal domains"/>
    <property type="match status" value="1"/>
</dbReference>
<evidence type="ECO:0000313" key="12">
    <source>
        <dbReference type="Proteomes" id="UP000199126"/>
    </source>
</evidence>
<reference evidence="12" key="1">
    <citation type="submission" date="2016-10" db="EMBL/GenBank/DDBJ databases">
        <authorList>
            <person name="Varghese N."/>
            <person name="Submissions S."/>
        </authorList>
    </citation>
    <scope>NUCLEOTIDE SEQUENCE [LARGE SCALE GENOMIC DNA]</scope>
    <source>
        <strain evidence="12">CGMCC 1.10121</strain>
    </source>
</reference>
<dbReference type="InterPro" id="IPR013985">
    <property type="entry name" value="Ald_Fedxn_OxRdtase_dom3"/>
</dbReference>
<evidence type="ECO:0000256" key="6">
    <source>
        <dbReference type="ARBA" id="ARBA00023004"/>
    </source>
</evidence>
<keyword evidence="3" id="KW-0004">4Fe-4S</keyword>
<sequence>MELPDRMGVLRVDLSERSVQSERTPEAWRRRYIGGKGLGARYLYDDLSPNVEPLDPENILAFMLGPLSGYLPGEQRYAAITKSPLTGTFLDSYSGGTFPESLTSALGDHVGLLVSGQASDPVVLVVENGTARVEQTDTWGLDAVKTCDAFDGSVACIGPAGEKRVAYATIASDRADHHAGRGGAGAVMGSKQLKAVVARGSPLEPPPALAARRERDETTFAASDTGRWHTTSETVETVDFADRAGILASHGWRNRGFDDAENIGIEAVCERAYEREHDGVIPGGFRLETDVGDTVPRGATAMSLGAGLALSDFDAVVELGERCNRLGMDLISAGNAVAWAIRAAGEDLIDYDIAFHDPDGARTLLESIAARDSPLGDTLADGVETAVDRFGGGEFIPTVKQMTLPAYDPRGAASMALAYATSDRGACHRRARPVEREVFEEQWGVETMVQEIIEAQDDRSVRWSLVADDFAGEVVVAEAWLDAIDVPHDDIETVGERIWNLVRLFNVREGFDREHDCLPNALETGAALSKERFDEMLDAYYEARGWGPNGTPARSTLRRLDLQDTVDDHTPIADSPIETSSRPTFDHTPDDP</sequence>
<evidence type="ECO:0000256" key="7">
    <source>
        <dbReference type="ARBA" id="ARBA00023014"/>
    </source>
</evidence>
<organism evidence="11 12">
    <name type="scientific">Halogranum amylolyticum</name>
    <dbReference type="NCBI Taxonomy" id="660520"/>
    <lineage>
        <taxon>Archaea</taxon>
        <taxon>Methanobacteriati</taxon>
        <taxon>Methanobacteriota</taxon>
        <taxon>Stenosarchaea group</taxon>
        <taxon>Halobacteria</taxon>
        <taxon>Halobacteriales</taxon>
        <taxon>Haloferacaceae</taxon>
    </lineage>
</organism>
<evidence type="ECO:0000256" key="8">
    <source>
        <dbReference type="ARBA" id="ARBA00049934"/>
    </source>
</evidence>
<dbReference type="Pfam" id="PF02730">
    <property type="entry name" value="AFOR_N"/>
    <property type="match status" value="1"/>
</dbReference>
<dbReference type="InterPro" id="IPR051919">
    <property type="entry name" value="W-dependent_AOR"/>
</dbReference>
<dbReference type="OrthoDB" id="30771at2157"/>
<dbReference type="InterPro" id="IPR013983">
    <property type="entry name" value="Ald_Fedxn_OxRdtase_N"/>
</dbReference>
<feature type="region of interest" description="Disordered" evidence="9">
    <location>
        <begin position="567"/>
        <end position="592"/>
    </location>
</feature>
<keyword evidence="4" id="KW-0479">Metal-binding</keyword>
<dbReference type="AlphaFoldDB" id="A0A1H8VE90"/>
<evidence type="ECO:0000256" key="5">
    <source>
        <dbReference type="ARBA" id="ARBA00023002"/>
    </source>
</evidence>
<dbReference type="EMBL" id="FODV01000016">
    <property type="protein sequence ID" value="SEP13760.1"/>
    <property type="molecule type" value="Genomic_DNA"/>
</dbReference>
<comment type="cofactor">
    <cofactor evidence="8">
        <name>tungstopterin</name>
        <dbReference type="ChEBI" id="CHEBI:30402"/>
    </cofactor>
</comment>
<dbReference type="InterPro" id="IPR036021">
    <property type="entry name" value="Tungsten_al_ferr_oxy-like_C"/>
</dbReference>
<proteinExistence type="inferred from homology"/>
<evidence type="ECO:0000256" key="2">
    <source>
        <dbReference type="ARBA" id="ARBA00011032"/>
    </source>
</evidence>
<dbReference type="GO" id="GO:0016625">
    <property type="term" value="F:oxidoreductase activity, acting on the aldehyde or oxo group of donors, iron-sulfur protein as acceptor"/>
    <property type="evidence" value="ECO:0007669"/>
    <property type="project" value="InterPro"/>
</dbReference>
<dbReference type="Gene3D" id="3.60.9.10">
    <property type="entry name" value="Aldehyde ferredoxin oxidoreductase, N-terminal domain"/>
    <property type="match status" value="1"/>
</dbReference>
<dbReference type="InterPro" id="IPR013984">
    <property type="entry name" value="Ald_Fedxn_OxRdtase_dom2"/>
</dbReference>
<evidence type="ECO:0000256" key="4">
    <source>
        <dbReference type="ARBA" id="ARBA00022723"/>
    </source>
</evidence>
<dbReference type="Gene3D" id="1.10.569.10">
    <property type="entry name" value="Aldehyde Ferredoxin Oxidoreductase Protein, subunit A, domain 2"/>
    <property type="match status" value="1"/>
</dbReference>
<dbReference type="GO" id="GO:0051539">
    <property type="term" value="F:4 iron, 4 sulfur cluster binding"/>
    <property type="evidence" value="ECO:0007669"/>
    <property type="project" value="UniProtKB-KW"/>
</dbReference>
<feature type="domain" description="Aldehyde ferredoxin oxidoreductase N-terminal" evidence="10">
    <location>
        <begin position="7"/>
        <end position="202"/>
    </location>
</feature>
<comment type="similarity">
    <text evidence="2">Belongs to the AOR/FOR family.</text>
</comment>
<dbReference type="InterPro" id="IPR036503">
    <property type="entry name" value="Ald_Fedxn_OxRdtase_N_sf"/>
</dbReference>
<keyword evidence="7" id="KW-0411">Iron-sulfur</keyword>
<name>A0A1H8VE90_9EURY</name>
<gene>
    <name evidence="11" type="ORF">SAMN04487948_11623</name>
</gene>
<dbReference type="PANTHER" id="PTHR30038:SF7">
    <property type="entry name" value="TUNGSTEN-CONTAINING GLYCERALDEHYDE-3-PHOSPHATE:FERREDOXIN OXIDOREDUCTASE"/>
    <property type="match status" value="1"/>
</dbReference>
<feature type="region of interest" description="Disordered" evidence="9">
    <location>
        <begin position="199"/>
        <end position="228"/>
    </location>
</feature>
<dbReference type="SUPFAM" id="SSF56228">
    <property type="entry name" value="Aldehyde ferredoxin oxidoreductase, N-terminal domain"/>
    <property type="match status" value="1"/>
</dbReference>
<dbReference type="PANTHER" id="PTHR30038">
    <property type="entry name" value="ALDEHYDE FERREDOXIN OXIDOREDUCTASE"/>
    <property type="match status" value="1"/>
</dbReference>
<dbReference type="GO" id="GO:0009055">
    <property type="term" value="F:electron transfer activity"/>
    <property type="evidence" value="ECO:0007669"/>
    <property type="project" value="InterPro"/>
</dbReference>
<accession>A0A1H8VE90</accession>
<dbReference type="InterPro" id="IPR001203">
    <property type="entry name" value="OxRdtase_Ald_Fedxn_C"/>
</dbReference>
<dbReference type="SMART" id="SM00790">
    <property type="entry name" value="AFOR_N"/>
    <property type="match status" value="1"/>
</dbReference>
<keyword evidence="12" id="KW-1185">Reference proteome</keyword>
<evidence type="ECO:0000259" key="10">
    <source>
        <dbReference type="SMART" id="SM00790"/>
    </source>
</evidence>
<dbReference type="Pfam" id="PF01314">
    <property type="entry name" value="AFOR_C"/>
    <property type="match status" value="1"/>
</dbReference>
<evidence type="ECO:0000313" key="11">
    <source>
        <dbReference type="EMBL" id="SEP13760.1"/>
    </source>
</evidence>
<keyword evidence="5" id="KW-0560">Oxidoreductase</keyword>
<evidence type="ECO:0000256" key="3">
    <source>
        <dbReference type="ARBA" id="ARBA00022485"/>
    </source>
</evidence>
<dbReference type="RefSeq" id="WP_089827106.1">
    <property type="nucleotide sequence ID" value="NZ_FODV01000016.1"/>
</dbReference>